<organism evidence="2 3">
    <name type="scientific">Paenibacillus turicensis</name>
    <dbReference type="NCBI Taxonomy" id="160487"/>
    <lineage>
        <taxon>Bacteria</taxon>
        <taxon>Bacillati</taxon>
        <taxon>Bacillota</taxon>
        <taxon>Bacilli</taxon>
        <taxon>Bacillales</taxon>
        <taxon>Paenibacillaceae</taxon>
        <taxon>Paenibacillus</taxon>
    </lineage>
</organism>
<comment type="caution">
    <text evidence="2">The sequence shown here is derived from an EMBL/GenBank/DDBJ whole genome shotgun (WGS) entry which is preliminary data.</text>
</comment>
<evidence type="ECO:0000313" key="3">
    <source>
        <dbReference type="Proteomes" id="UP001519272"/>
    </source>
</evidence>
<dbReference type="Proteomes" id="UP001519272">
    <property type="component" value="Unassembled WGS sequence"/>
</dbReference>
<evidence type="ECO:0000313" key="2">
    <source>
        <dbReference type="EMBL" id="MBP1905864.1"/>
    </source>
</evidence>
<keyword evidence="3" id="KW-1185">Reference proteome</keyword>
<dbReference type="InterPro" id="IPR025375">
    <property type="entry name" value="DUF4365"/>
</dbReference>
<accession>A0ABS4FTT7</accession>
<reference evidence="2 3" key="1">
    <citation type="submission" date="2021-03" db="EMBL/GenBank/DDBJ databases">
        <title>Genomic Encyclopedia of Type Strains, Phase IV (KMG-IV): sequencing the most valuable type-strain genomes for metagenomic binning, comparative biology and taxonomic classification.</title>
        <authorList>
            <person name="Goeker M."/>
        </authorList>
    </citation>
    <scope>NUCLEOTIDE SEQUENCE [LARGE SCALE GENOMIC DNA]</scope>
    <source>
        <strain evidence="2 3">DSM 14349</strain>
    </source>
</reference>
<gene>
    <name evidence="2" type="ORF">J2Z32_002512</name>
</gene>
<sequence>MAKLSNATIERIAVQAIRNAVNTEPYMLRAEIPEGDKGISFDGKIEVFTDDSEKTESYYGSVPVQVKGTTVNTFSGQERQFRVSISHLKNYYKNSGVIFFVVEIDQNRQEKIYYRQLLPLDLSYMIRSCNSKKSKSTQIELRSIDNTNIDRICRLFLKEQKHQPLSLIEERPFLNNSFNTYNMRSLTIQPTLSNLSEIFKHDFFVYGVINKLQVPLNKARITTLSRDSTIIIEIDHNPYTFNTYVNIEQNTITITIEHVLNLTFFENKVNITLISFHSLLSQIKIIPLLIGFIEKKSIKILDNEISAIRFAEDDLLSFRKDMETQLEFIEELEQAFLFFGINKEIIFNESKEGLSLINGFELLIGASKNVDFPKLKMKLPEGNGFINAVIGDQTIVFLYNNSKFTNPFNEDITKSVSILSYQEKDECNHSIYTLLNIDSLANGVNVNFNKIQTSFDNFNPYFNELAFNTTIHFCLKCIAAYDKSHKKELLHLADYIFSKYRMSAKNKNIDKDSVIIYVNRLQISKRLHGSLNDEEIDILINIKDCFNANEFMEIHFCTNVLLESKIEANRAYTRFDIDLKTRYETMPILTLYRNLIN</sequence>
<proteinExistence type="predicted"/>
<dbReference type="RefSeq" id="WP_210089483.1">
    <property type="nucleotide sequence ID" value="NZ_JAGGKG010000011.1"/>
</dbReference>
<dbReference type="Pfam" id="PF14280">
    <property type="entry name" value="DUF4365"/>
    <property type="match status" value="1"/>
</dbReference>
<evidence type="ECO:0000259" key="1">
    <source>
        <dbReference type="Pfam" id="PF14280"/>
    </source>
</evidence>
<feature type="domain" description="DUF4365" evidence="1">
    <location>
        <begin position="10"/>
        <end position="152"/>
    </location>
</feature>
<name>A0ABS4FTT7_9BACL</name>
<protein>
    <recommendedName>
        <fullName evidence="1">DUF4365 domain-containing protein</fullName>
    </recommendedName>
</protein>
<dbReference type="EMBL" id="JAGGKG010000011">
    <property type="protein sequence ID" value="MBP1905864.1"/>
    <property type="molecule type" value="Genomic_DNA"/>
</dbReference>